<dbReference type="RefSeq" id="WP_135073718.1">
    <property type="nucleotide sequence ID" value="NZ_CP038267.1"/>
</dbReference>
<gene>
    <name evidence="1" type="ORF">EXE57_02535</name>
</gene>
<dbReference type="AlphaFoldDB" id="A0A4V1BDI8"/>
<name>A0A4V1BDI8_9ACTN</name>
<proteinExistence type="predicted"/>
<protein>
    <submittedName>
        <fullName evidence="1">Uncharacterized protein</fullName>
    </submittedName>
</protein>
<reference evidence="1 2" key="1">
    <citation type="submission" date="2019-03" db="EMBL/GenBank/DDBJ databases">
        <title>Three New Species of Nocardioides, Nocardioides euryhalodurans sp. nov., Nocardioides seonyuensis sp. nov. and Nocardioides eburneoflavus sp. nov., Iolated from Soil.</title>
        <authorList>
            <person name="Roh S.G."/>
            <person name="Lee C."/>
            <person name="Kim M.-K."/>
            <person name="Kim S.B."/>
        </authorList>
    </citation>
    <scope>NUCLEOTIDE SEQUENCE [LARGE SCALE GENOMIC DNA]</scope>
    <source>
        <strain evidence="1 2">MMS17-SY117</strain>
    </source>
</reference>
<organism evidence="1 2">
    <name type="scientific">Nocardioides euryhalodurans</name>
    <dbReference type="NCBI Taxonomy" id="2518370"/>
    <lineage>
        <taxon>Bacteria</taxon>
        <taxon>Bacillati</taxon>
        <taxon>Actinomycetota</taxon>
        <taxon>Actinomycetes</taxon>
        <taxon>Propionibacteriales</taxon>
        <taxon>Nocardioidaceae</taxon>
        <taxon>Nocardioides</taxon>
    </lineage>
</organism>
<accession>A0A4V1BDI8</accession>
<keyword evidence="2" id="KW-1185">Reference proteome</keyword>
<dbReference type="KEGG" id="noy:EXE57_02535"/>
<dbReference type="EMBL" id="CP038267">
    <property type="protein sequence ID" value="QBR91272.1"/>
    <property type="molecule type" value="Genomic_DNA"/>
</dbReference>
<sequence>MNRARSNLDLARAQRAVPGVVTTEQRHLLSALEGYAAALTSHGHPMPYRLHSELAMYRSMFGPARPPTR</sequence>
<dbReference type="OrthoDB" id="9980198at2"/>
<evidence type="ECO:0000313" key="2">
    <source>
        <dbReference type="Proteomes" id="UP000294894"/>
    </source>
</evidence>
<dbReference type="Proteomes" id="UP000294894">
    <property type="component" value="Chromosome"/>
</dbReference>
<evidence type="ECO:0000313" key="1">
    <source>
        <dbReference type="EMBL" id="QBR91272.1"/>
    </source>
</evidence>